<dbReference type="Gene3D" id="3.20.20.70">
    <property type="entry name" value="Aldolase class I"/>
    <property type="match status" value="1"/>
</dbReference>
<dbReference type="GO" id="GO:0019262">
    <property type="term" value="P:N-acetylneuraminate catabolic process"/>
    <property type="evidence" value="ECO:0007669"/>
    <property type="project" value="TreeGrafter"/>
</dbReference>
<dbReference type="InterPro" id="IPR020625">
    <property type="entry name" value="Schiff_base-form_aldolases_AS"/>
</dbReference>
<dbReference type="InterPro" id="IPR013785">
    <property type="entry name" value="Aldolase_TIM"/>
</dbReference>
<organism evidence="6">
    <name type="scientific">uncultured spirochete</name>
    <dbReference type="NCBI Taxonomy" id="156406"/>
    <lineage>
        <taxon>Bacteria</taxon>
        <taxon>Pseudomonadati</taxon>
        <taxon>Spirochaetota</taxon>
        <taxon>Spirochaetia</taxon>
        <taxon>Spirochaetales</taxon>
        <taxon>environmental samples</taxon>
    </lineage>
</organism>
<dbReference type="PRINTS" id="PR00146">
    <property type="entry name" value="DHPICSNTHASE"/>
</dbReference>
<comment type="similarity">
    <text evidence="3">Belongs to the DapA family.</text>
</comment>
<dbReference type="EC" id="4.1.3.3" evidence="6"/>
<feature type="active site" description="Proton donor/acceptor" evidence="4">
    <location>
        <position position="142"/>
    </location>
</feature>
<evidence type="ECO:0000256" key="2">
    <source>
        <dbReference type="ARBA" id="ARBA00023270"/>
    </source>
</evidence>
<evidence type="ECO:0000256" key="1">
    <source>
        <dbReference type="ARBA" id="ARBA00023239"/>
    </source>
</evidence>
<dbReference type="PIRSF" id="PIRSF001365">
    <property type="entry name" value="DHDPS"/>
    <property type="match status" value="1"/>
</dbReference>
<feature type="binding site" evidence="5">
    <location>
        <position position="54"/>
    </location>
    <ligand>
        <name>pyruvate</name>
        <dbReference type="ChEBI" id="CHEBI:15361"/>
    </ligand>
</feature>
<sequence>MVRNRKAASLAKGIFAALPTAFDQAGNVDEKALCFLVRNLLQKGVEGFYVGGSTGECFLLSEAERKEVLEIVLDAAEGKVPVIAHVGAMSTIVAVSLAQHAAACGASAVSATPPFYFSYNLDKIYSYYADIAEASGLPVLVYNIPAFSGRNFGHNEIDRLLDIPGVAGLKHTSMNLYELERIRVKNPDKILFSGYDEVFLPALVSGADGMIGSTVNLMPELFLDIKKLFILGDIAAAQKLQAKVNSVIEALAGGLFPRRLNMRLALPGCPAANAESHFFQFLAKRWN</sequence>
<gene>
    <name evidence="6" type="primary">nanA</name>
    <name evidence="6" type="ORF">SPIROBIBN47_270026</name>
</gene>
<dbReference type="GO" id="GO:0005829">
    <property type="term" value="C:cytosol"/>
    <property type="evidence" value="ECO:0007669"/>
    <property type="project" value="TreeGrafter"/>
</dbReference>
<dbReference type="AlphaFoldDB" id="A0A3P3XIN5"/>
<dbReference type="PANTHER" id="PTHR42849">
    <property type="entry name" value="N-ACETYLNEURAMINATE LYASE"/>
    <property type="match status" value="1"/>
</dbReference>
<dbReference type="EMBL" id="FWDM01000020">
    <property type="protein sequence ID" value="SLM12965.1"/>
    <property type="molecule type" value="Genomic_DNA"/>
</dbReference>
<dbReference type="PROSITE" id="PS00666">
    <property type="entry name" value="DHDPS_2"/>
    <property type="match status" value="1"/>
</dbReference>
<dbReference type="SUPFAM" id="SSF51569">
    <property type="entry name" value="Aldolase"/>
    <property type="match status" value="1"/>
</dbReference>
<evidence type="ECO:0000256" key="4">
    <source>
        <dbReference type="PIRSR" id="PIRSR001365-1"/>
    </source>
</evidence>
<dbReference type="GO" id="GO:0008747">
    <property type="term" value="F:N-acetylneuraminate lyase activity"/>
    <property type="evidence" value="ECO:0007669"/>
    <property type="project" value="UniProtKB-EC"/>
</dbReference>
<accession>A0A3P3XIN5</accession>
<dbReference type="InterPro" id="IPR002220">
    <property type="entry name" value="DapA-like"/>
</dbReference>
<keyword evidence="1 3" id="KW-0456">Lyase</keyword>
<feature type="active site" description="Schiff-base intermediate with substrate" evidence="4">
    <location>
        <position position="170"/>
    </location>
</feature>
<keyword evidence="2" id="KW-0704">Schiff base</keyword>
<dbReference type="Pfam" id="PF00701">
    <property type="entry name" value="DHDPS"/>
    <property type="match status" value="1"/>
</dbReference>
<evidence type="ECO:0000256" key="3">
    <source>
        <dbReference type="PIRNR" id="PIRNR001365"/>
    </source>
</evidence>
<name>A0A3P3XIN5_9SPIR</name>
<proteinExistence type="inferred from homology"/>
<evidence type="ECO:0000256" key="5">
    <source>
        <dbReference type="PIRSR" id="PIRSR001365-2"/>
    </source>
</evidence>
<dbReference type="PANTHER" id="PTHR42849:SF1">
    <property type="entry name" value="N-ACETYLNEURAMINATE LYASE"/>
    <property type="match status" value="1"/>
</dbReference>
<reference evidence="6" key="1">
    <citation type="submission" date="2017-02" db="EMBL/GenBank/DDBJ databases">
        <authorList>
            <person name="Regsiter A."/>
            <person name="William W."/>
        </authorList>
    </citation>
    <scope>NUCLEOTIDE SEQUENCE</scope>
    <source>
        <strain evidence="6">Bib</strain>
    </source>
</reference>
<feature type="binding site" evidence="5">
    <location>
        <position position="211"/>
    </location>
    <ligand>
        <name>pyruvate</name>
        <dbReference type="ChEBI" id="CHEBI:15361"/>
    </ligand>
</feature>
<dbReference type="SMART" id="SM01130">
    <property type="entry name" value="DHDPS"/>
    <property type="match status" value="1"/>
</dbReference>
<protein>
    <submittedName>
        <fullName evidence="6">N-acetylneuraminate lyase 1</fullName>
        <ecNumber evidence="6">4.1.3.3</ecNumber>
    </submittedName>
</protein>
<evidence type="ECO:0000313" key="6">
    <source>
        <dbReference type="EMBL" id="SLM12965.1"/>
    </source>
</evidence>